<dbReference type="SMART" id="SM01130">
    <property type="entry name" value="DHDPS"/>
    <property type="match status" value="1"/>
</dbReference>
<keyword evidence="8" id="KW-1185">Reference proteome</keyword>
<comment type="pathway">
    <text evidence="2 5">Carbohydrate acid metabolism; D-glucarate degradation; 2,5-dioxopentanoate from D-glucarate: step 2/2.</text>
</comment>
<sequence>MTTLLPSLTQSRKAPMLEGVLFFPVTPFTESGDVDLDALRRHIAGRVDAGPGGVFVACGTGEFHALDHEEYGAVVRTAVEAVGGRVPVYAGAGGALGQARRLARAAAEAGADGLLLMPPYLVESTAEGLVAYTREVAGETGLPLIVYNRANARFDERSAAAIAQLPTVVGFKDGTGDLDLLARIIPAVNEALDGTGKEFQFFNGMPTAEASQPAYRALGVELYSSAAFAFAPDVSLAFHRAVQAGDQKRIDALQRTFFHPLVRLRQRVPGYAVALVKAGVTLEGLDAGPVRPPLTPLTAPETEELAAILAEARAVLAS</sequence>
<dbReference type="PANTHER" id="PTHR12128">
    <property type="entry name" value="DIHYDRODIPICOLINATE SYNTHASE"/>
    <property type="match status" value="1"/>
</dbReference>
<dbReference type="EC" id="4.2.1.41" evidence="5"/>
<dbReference type="RefSeq" id="WP_311644159.1">
    <property type="nucleotide sequence ID" value="NZ_JAVRFA010000013.1"/>
</dbReference>
<dbReference type="PANTHER" id="PTHR12128:SF19">
    <property type="entry name" value="5-DEHYDRO-4-DEOXYGLUCARATE DEHYDRATASE 2-RELATED"/>
    <property type="match status" value="1"/>
</dbReference>
<reference evidence="8" key="1">
    <citation type="submission" date="2023-07" db="EMBL/GenBank/DDBJ databases">
        <title>30 novel species of actinomycetes from the DSMZ collection.</title>
        <authorList>
            <person name="Nouioui I."/>
        </authorList>
    </citation>
    <scope>NUCLEOTIDE SEQUENCE [LARGE SCALE GENOMIC DNA]</scope>
    <source>
        <strain evidence="8">DSM 41636</strain>
    </source>
</reference>
<evidence type="ECO:0000256" key="6">
    <source>
        <dbReference type="PIRNR" id="PIRNR001365"/>
    </source>
</evidence>
<dbReference type="Pfam" id="PF00701">
    <property type="entry name" value="DHDPS"/>
    <property type="match status" value="1"/>
</dbReference>
<comment type="similarity">
    <text evidence="3 5 6">Belongs to the DapA family.</text>
</comment>
<dbReference type="InterPro" id="IPR013785">
    <property type="entry name" value="Aldolase_TIM"/>
</dbReference>
<evidence type="ECO:0000256" key="5">
    <source>
        <dbReference type="HAMAP-Rule" id="MF_00694"/>
    </source>
</evidence>
<gene>
    <name evidence="7" type="ORF">RM705_14190</name>
</gene>
<protein>
    <recommendedName>
        <fullName evidence="5">Probable 5-dehydro-4-deoxyglucarate dehydratase</fullName>
        <ecNumber evidence="5">4.2.1.41</ecNumber>
    </recommendedName>
    <alternativeName>
        <fullName evidence="5">5-keto-4-deoxy-glucarate dehydratase</fullName>
        <shortName evidence="5">KDGDH</shortName>
    </alternativeName>
</protein>
<name>A0ABU2PUH6_9ACTN</name>
<proteinExistence type="inferred from homology"/>
<comment type="caution">
    <text evidence="7">The sequence shown here is derived from an EMBL/GenBank/DDBJ whole genome shotgun (WGS) entry which is preliminary data.</text>
</comment>
<dbReference type="PIRSF" id="PIRSF001365">
    <property type="entry name" value="DHDPS"/>
    <property type="match status" value="1"/>
</dbReference>
<evidence type="ECO:0000256" key="4">
    <source>
        <dbReference type="ARBA" id="ARBA00023239"/>
    </source>
</evidence>
<evidence type="ECO:0000256" key="3">
    <source>
        <dbReference type="ARBA" id="ARBA00007592"/>
    </source>
</evidence>
<accession>A0ABU2PUH6</accession>
<evidence type="ECO:0000256" key="1">
    <source>
        <dbReference type="ARBA" id="ARBA00001446"/>
    </source>
</evidence>
<dbReference type="InterPro" id="IPR002220">
    <property type="entry name" value="DapA-like"/>
</dbReference>
<organism evidence="7 8">
    <name type="scientific">Streptomyces edwardsiae</name>
    <dbReference type="NCBI Taxonomy" id="3075527"/>
    <lineage>
        <taxon>Bacteria</taxon>
        <taxon>Bacillati</taxon>
        <taxon>Actinomycetota</taxon>
        <taxon>Actinomycetes</taxon>
        <taxon>Kitasatosporales</taxon>
        <taxon>Streptomycetaceae</taxon>
        <taxon>Streptomyces</taxon>
    </lineage>
</organism>
<evidence type="ECO:0000313" key="8">
    <source>
        <dbReference type="Proteomes" id="UP001183881"/>
    </source>
</evidence>
<comment type="catalytic activity">
    <reaction evidence="1 5">
        <text>5-dehydro-4-deoxy-D-glucarate + H(+) = 2,5-dioxopentanoate + CO2 + H2O</text>
        <dbReference type="Rhea" id="RHEA:24608"/>
        <dbReference type="ChEBI" id="CHEBI:15377"/>
        <dbReference type="ChEBI" id="CHEBI:15378"/>
        <dbReference type="ChEBI" id="CHEBI:16526"/>
        <dbReference type="ChEBI" id="CHEBI:42819"/>
        <dbReference type="ChEBI" id="CHEBI:58136"/>
        <dbReference type="EC" id="4.2.1.41"/>
    </reaction>
</comment>
<evidence type="ECO:0000313" key="7">
    <source>
        <dbReference type="EMBL" id="MDT0395822.1"/>
    </source>
</evidence>
<keyword evidence="4 5" id="KW-0456">Lyase</keyword>
<dbReference type="Proteomes" id="UP001183881">
    <property type="component" value="Unassembled WGS sequence"/>
</dbReference>
<dbReference type="Gene3D" id="3.20.20.70">
    <property type="entry name" value="Aldolase class I"/>
    <property type="match status" value="1"/>
</dbReference>
<dbReference type="HAMAP" id="MF_00694">
    <property type="entry name" value="KDGDH"/>
    <property type="match status" value="1"/>
</dbReference>
<dbReference type="InterPro" id="IPR017655">
    <property type="entry name" value="Dehydro-deoxyglucarate_dehyd"/>
</dbReference>
<evidence type="ECO:0000256" key="2">
    <source>
        <dbReference type="ARBA" id="ARBA00004983"/>
    </source>
</evidence>
<dbReference type="NCBIfam" id="NF002958">
    <property type="entry name" value="PRK03620.1"/>
    <property type="match status" value="1"/>
</dbReference>
<dbReference type="EMBL" id="JAVRFA010000013">
    <property type="protein sequence ID" value="MDT0395822.1"/>
    <property type="molecule type" value="Genomic_DNA"/>
</dbReference>
<dbReference type="SUPFAM" id="SSF51569">
    <property type="entry name" value="Aldolase"/>
    <property type="match status" value="1"/>
</dbReference>